<name>A0AAD4U5T0_OVIAM</name>
<accession>A0AAD4U5T0</accession>
<dbReference type="AlphaFoldDB" id="A0AAD4U5T0"/>
<evidence type="ECO:0000313" key="1">
    <source>
        <dbReference type="EMBL" id="KAI4537695.1"/>
    </source>
</evidence>
<keyword evidence="2" id="KW-1185">Reference proteome</keyword>
<organism evidence="1 2">
    <name type="scientific">Ovis ammon polii</name>
    <dbReference type="NCBI Taxonomy" id="230172"/>
    <lineage>
        <taxon>Eukaryota</taxon>
        <taxon>Metazoa</taxon>
        <taxon>Chordata</taxon>
        <taxon>Craniata</taxon>
        <taxon>Vertebrata</taxon>
        <taxon>Euteleostomi</taxon>
        <taxon>Mammalia</taxon>
        <taxon>Eutheria</taxon>
        <taxon>Laurasiatheria</taxon>
        <taxon>Artiodactyla</taxon>
        <taxon>Ruminantia</taxon>
        <taxon>Pecora</taxon>
        <taxon>Bovidae</taxon>
        <taxon>Caprinae</taxon>
        <taxon>Ovis</taxon>
    </lineage>
</organism>
<evidence type="ECO:0000313" key="2">
    <source>
        <dbReference type="Proteomes" id="UP001214576"/>
    </source>
</evidence>
<dbReference type="Proteomes" id="UP001214576">
    <property type="component" value="Unassembled WGS sequence"/>
</dbReference>
<dbReference type="EMBL" id="JAKZEL010000014">
    <property type="protein sequence ID" value="KAI4537695.1"/>
    <property type="molecule type" value="Genomic_DNA"/>
</dbReference>
<sequence>MQGFQRPAGADGVRDSLPVPAPSVVLCPSHAFLAFLGGREHGAEVALGTFQLRCHCCGCYSLRQEPRSKQDGLWPFRKNSLLKGKQQPRGPLRKDRFRRLLSSAGEQRGETSGQCCDFGKFAFEDLDIYSAASV</sequence>
<proteinExistence type="predicted"/>
<reference evidence="1" key="1">
    <citation type="submission" date="2022-03" db="EMBL/GenBank/DDBJ databases">
        <title>Genomic analyses of argali, domestic sheep and their hybrids provide insights into chromosomal evolution, heterosis and genetic basis of agronomic traits.</title>
        <authorList>
            <person name="Li M."/>
        </authorList>
    </citation>
    <scope>NUCLEOTIDE SEQUENCE</scope>
    <source>
        <strain evidence="1">CAU-MHL-2022a</strain>
        <tissue evidence="1">Skin</tissue>
    </source>
</reference>
<comment type="caution">
    <text evidence="1">The sequence shown here is derived from an EMBL/GenBank/DDBJ whole genome shotgun (WGS) entry which is preliminary data.</text>
</comment>
<protein>
    <submittedName>
        <fullName evidence="1">Uncharacterized protein</fullName>
    </submittedName>
</protein>
<gene>
    <name evidence="1" type="ORF">MG293_012558</name>
</gene>